<organism evidence="2 3">
    <name type="scientific">Caerostris extrusa</name>
    <name type="common">Bark spider</name>
    <name type="synonym">Caerostris bankana</name>
    <dbReference type="NCBI Taxonomy" id="172846"/>
    <lineage>
        <taxon>Eukaryota</taxon>
        <taxon>Metazoa</taxon>
        <taxon>Ecdysozoa</taxon>
        <taxon>Arthropoda</taxon>
        <taxon>Chelicerata</taxon>
        <taxon>Arachnida</taxon>
        <taxon>Araneae</taxon>
        <taxon>Araneomorphae</taxon>
        <taxon>Entelegynae</taxon>
        <taxon>Araneoidea</taxon>
        <taxon>Araneidae</taxon>
        <taxon>Caerostris</taxon>
    </lineage>
</organism>
<feature type="compositionally biased region" description="Basic and acidic residues" evidence="1">
    <location>
        <begin position="28"/>
        <end position="42"/>
    </location>
</feature>
<proteinExistence type="predicted"/>
<feature type="region of interest" description="Disordered" evidence="1">
    <location>
        <begin position="21"/>
        <end position="46"/>
    </location>
</feature>
<evidence type="ECO:0000256" key="1">
    <source>
        <dbReference type="SAM" id="MobiDB-lite"/>
    </source>
</evidence>
<name>A0AAV4QIC4_CAEEX</name>
<sequence>MANRKTKMPDGRKTIVLVTDQEAGRQGVARDHHPLPVSERHVNPGASPVPCGQCSCSEEGNSLAVFMSRCH</sequence>
<comment type="caution">
    <text evidence="2">The sequence shown here is derived from an EMBL/GenBank/DDBJ whole genome shotgun (WGS) entry which is preliminary data.</text>
</comment>
<accession>A0AAV4QIC4</accession>
<evidence type="ECO:0000313" key="2">
    <source>
        <dbReference type="EMBL" id="GIY09433.1"/>
    </source>
</evidence>
<dbReference type="Proteomes" id="UP001054945">
    <property type="component" value="Unassembled WGS sequence"/>
</dbReference>
<reference evidence="2 3" key="1">
    <citation type="submission" date="2021-06" db="EMBL/GenBank/DDBJ databases">
        <title>Caerostris extrusa draft genome.</title>
        <authorList>
            <person name="Kono N."/>
            <person name="Arakawa K."/>
        </authorList>
    </citation>
    <scope>NUCLEOTIDE SEQUENCE [LARGE SCALE GENOMIC DNA]</scope>
</reference>
<protein>
    <submittedName>
        <fullName evidence="2">Uncharacterized protein</fullName>
    </submittedName>
</protein>
<dbReference type="AlphaFoldDB" id="A0AAV4QIC4"/>
<keyword evidence="3" id="KW-1185">Reference proteome</keyword>
<dbReference type="EMBL" id="BPLR01006381">
    <property type="protein sequence ID" value="GIY09433.1"/>
    <property type="molecule type" value="Genomic_DNA"/>
</dbReference>
<evidence type="ECO:0000313" key="3">
    <source>
        <dbReference type="Proteomes" id="UP001054945"/>
    </source>
</evidence>
<gene>
    <name evidence="2" type="ORF">CEXT_66811</name>
</gene>